<dbReference type="GO" id="GO:0004324">
    <property type="term" value="F:ferredoxin-NADP+ reductase activity"/>
    <property type="evidence" value="ECO:0007669"/>
    <property type="project" value="UniProtKB-EC"/>
</dbReference>
<evidence type="ECO:0000313" key="7">
    <source>
        <dbReference type="Proteomes" id="UP000307956"/>
    </source>
</evidence>
<dbReference type="Gene3D" id="2.40.30.10">
    <property type="entry name" value="Translation factors"/>
    <property type="match status" value="1"/>
</dbReference>
<comment type="catalytic activity">
    <reaction evidence="4">
        <text>2 reduced [2Fe-2S]-[ferredoxin] + NADP(+) + H(+) = 2 oxidized [2Fe-2S]-[ferredoxin] + NADPH</text>
        <dbReference type="Rhea" id="RHEA:20125"/>
        <dbReference type="Rhea" id="RHEA-COMP:10000"/>
        <dbReference type="Rhea" id="RHEA-COMP:10001"/>
        <dbReference type="ChEBI" id="CHEBI:15378"/>
        <dbReference type="ChEBI" id="CHEBI:33737"/>
        <dbReference type="ChEBI" id="CHEBI:33738"/>
        <dbReference type="ChEBI" id="CHEBI:57783"/>
        <dbReference type="ChEBI" id="CHEBI:58349"/>
        <dbReference type="EC" id="1.18.1.2"/>
    </reaction>
</comment>
<protein>
    <recommendedName>
        <fullName evidence="2">ferredoxin--NADP(+) reductase</fullName>
        <ecNumber evidence="2">1.18.1.2</ecNumber>
    </recommendedName>
</protein>
<evidence type="ECO:0000259" key="5">
    <source>
        <dbReference type="PROSITE" id="PS51384"/>
    </source>
</evidence>
<accession>A0A4S4AQY0</accession>
<dbReference type="EMBL" id="SSOD01000005">
    <property type="protein sequence ID" value="THF62171.1"/>
    <property type="molecule type" value="Genomic_DNA"/>
</dbReference>
<keyword evidence="7" id="KW-1185">Reference proteome</keyword>
<dbReference type="PROSITE" id="PS51384">
    <property type="entry name" value="FAD_FR"/>
    <property type="match status" value="1"/>
</dbReference>
<dbReference type="PANTHER" id="PTHR47878:SF2">
    <property type="entry name" value="OXIDOREDUCTASE FAD_NAD(P)-BINDING DOMAIN PROTEIN"/>
    <property type="match status" value="1"/>
</dbReference>
<evidence type="ECO:0000256" key="3">
    <source>
        <dbReference type="ARBA" id="ARBA00022741"/>
    </source>
</evidence>
<comment type="caution">
    <text evidence="6">The sequence shown here is derived from an EMBL/GenBank/DDBJ whole genome shotgun (WGS) entry which is preliminary data.</text>
</comment>
<dbReference type="Gene3D" id="3.40.50.80">
    <property type="entry name" value="Nucleotide-binding domain of ferredoxin-NADP reductase (FNR) module"/>
    <property type="match status" value="1"/>
</dbReference>
<dbReference type="InterPro" id="IPR001433">
    <property type="entry name" value="OxRdtase_FAD/NAD-bd"/>
</dbReference>
<evidence type="ECO:0000313" key="6">
    <source>
        <dbReference type="EMBL" id="THF62171.1"/>
    </source>
</evidence>
<evidence type="ECO:0000256" key="2">
    <source>
        <dbReference type="ARBA" id="ARBA00013223"/>
    </source>
</evidence>
<evidence type="ECO:0000256" key="1">
    <source>
        <dbReference type="ARBA" id="ARBA00008312"/>
    </source>
</evidence>
<feature type="domain" description="FAD-binding FR-type" evidence="5">
    <location>
        <begin position="6"/>
        <end position="107"/>
    </location>
</feature>
<sequence>MNAPLDKHTTERIVWLHRWTGSLFSFRTTRPRSFRFVPGQFARLGLAREDGSLVWRAYSMVSAPYDEYLEFFSVVVPGGEFTGRLARLGVGDTILVDRSAYGYLTTDRFRPGRDLWLLATGTGLAPFLSILQDPAVWDDYRHLVLVHSVRTADELAYRDEAARLRANPLIGERAAALVHVPVVTRSACAGALGRRIPALIDSGELEARAGLRLDPDASRIMICGNPQMVRDTRDTLKARGFTLARREQPGQYAVENAF</sequence>
<dbReference type="Pfam" id="PF00175">
    <property type="entry name" value="NAD_binding_1"/>
    <property type="match status" value="1"/>
</dbReference>
<dbReference type="InterPro" id="IPR033892">
    <property type="entry name" value="FNR_bac"/>
</dbReference>
<dbReference type="Pfam" id="PF00970">
    <property type="entry name" value="FAD_binding_6"/>
    <property type="match status" value="1"/>
</dbReference>
<dbReference type="PANTHER" id="PTHR47878">
    <property type="entry name" value="OXIDOREDUCTASE FAD/NAD(P)-BINDING DOMAIN PROTEIN"/>
    <property type="match status" value="1"/>
</dbReference>
<dbReference type="GO" id="GO:0042167">
    <property type="term" value="P:heme catabolic process"/>
    <property type="evidence" value="ECO:0007669"/>
    <property type="project" value="TreeGrafter"/>
</dbReference>
<dbReference type="SUPFAM" id="SSF63380">
    <property type="entry name" value="Riboflavin synthase domain-like"/>
    <property type="match status" value="1"/>
</dbReference>
<dbReference type="CDD" id="cd06195">
    <property type="entry name" value="FNR1"/>
    <property type="match status" value="1"/>
</dbReference>
<gene>
    <name evidence="6" type="ORF">E6O51_08450</name>
</gene>
<proteinExistence type="inferred from homology"/>
<dbReference type="InterPro" id="IPR017938">
    <property type="entry name" value="Riboflavin_synthase-like_b-brl"/>
</dbReference>
<dbReference type="InterPro" id="IPR039261">
    <property type="entry name" value="FNR_nucleotide-bd"/>
</dbReference>
<dbReference type="OrthoDB" id="9784483at2"/>
<dbReference type="PRINTS" id="PR00410">
    <property type="entry name" value="PHEHYDRXLASE"/>
</dbReference>
<dbReference type="RefSeq" id="WP_136384534.1">
    <property type="nucleotide sequence ID" value="NZ_SSOD01000005.1"/>
</dbReference>
<dbReference type="InterPro" id="IPR017927">
    <property type="entry name" value="FAD-bd_FR_type"/>
</dbReference>
<dbReference type="InterPro" id="IPR001709">
    <property type="entry name" value="Flavoprot_Pyr_Nucl_cyt_Rdtase"/>
</dbReference>
<organism evidence="6 7">
    <name type="scientific">Pseudothauera rhizosphaerae</name>
    <dbReference type="NCBI Taxonomy" id="2565932"/>
    <lineage>
        <taxon>Bacteria</taxon>
        <taxon>Pseudomonadati</taxon>
        <taxon>Pseudomonadota</taxon>
        <taxon>Betaproteobacteria</taxon>
        <taxon>Rhodocyclales</taxon>
        <taxon>Zoogloeaceae</taxon>
        <taxon>Pseudothauera</taxon>
    </lineage>
</organism>
<dbReference type="EC" id="1.18.1.2" evidence="2"/>
<dbReference type="GO" id="GO:0000166">
    <property type="term" value="F:nucleotide binding"/>
    <property type="evidence" value="ECO:0007669"/>
    <property type="project" value="UniProtKB-KW"/>
</dbReference>
<dbReference type="InterPro" id="IPR051930">
    <property type="entry name" value="FNR_type-1"/>
</dbReference>
<evidence type="ECO:0000256" key="4">
    <source>
        <dbReference type="ARBA" id="ARBA00047776"/>
    </source>
</evidence>
<dbReference type="Proteomes" id="UP000307956">
    <property type="component" value="Unassembled WGS sequence"/>
</dbReference>
<dbReference type="SUPFAM" id="SSF52343">
    <property type="entry name" value="Ferredoxin reductase-like, C-terminal NADP-linked domain"/>
    <property type="match status" value="1"/>
</dbReference>
<dbReference type="InterPro" id="IPR008333">
    <property type="entry name" value="Cbr1-like_FAD-bd_dom"/>
</dbReference>
<name>A0A4S4AQY0_9RHOO</name>
<dbReference type="GO" id="GO:0034599">
    <property type="term" value="P:cellular response to oxidative stress"/>
    <property type="evidence" value="ECO:0007669"/>
    <property type="project" value="TreeGrafter"/>
</dbReference>
<keyword evidence="3" id="KW-0547">Nucleotide-binding</keyword>
<dbReference type="AlphaFoldDB" id="A0A4S4AQY0"/>
<dbReference type="PRINTS" id="PR00371">
    <property type="entry name" value="FPNCR"/>
</dbReference>
<reference evidence="6 7" key="1">
    <citation type="submission" date="2019-04" db="EMBL/GenBank/DDBJ databases">
        <title>Azoarcus rhizosphaerae sp. nov. isolated from rhizosphere of Ficus religiosa.</title>
        <authorList>
            <person name="Lin S.-Y."/>
            <person name="Hameed A."/>
            <person name="Hsu Y.-H."/>
            <person name="Young C.-C."/>
        </authorList>
    </citation>
    <scope>NUCLEOTIDE SEQUENCE [LARGE SCALE GENOMIC DNA]</scope>
    <source>
        <strain evidence="6 7">CC-YHH848</strain>
    </source>
</reference>
<comment type="similarity">
    <text evidence="1">Belongs to the ferredoxin--NADP reductase type 1 family.</text>
</comment>